<dbReference type="InterPro" id="IPR027417">
    <property type="entry name" value="P-loop_NTPase"/>
</dbReference>
<dbReference type="Proteomes" id="UP000826709">
    <property type="component" value="Chromosome"/>
</dbReference>
<dbReference type="SUPFAM" id="SSF52540">
    <property type="entry name" value="P-loop containing nucleoside triphosphate hydrolases"/>
    <property type="match status" value="1"/>
</dbReference>
<dbReference type="SMART" id="SM00487">
    <property type="entry name" value="DEXDc"/>
    <property type="match status" value="1"/>
</dbReference>
<name>A0A8G0ZZM7_9EURY</name>
<feature type="domain" description="Helicase ATP-binding" evidence="1">
    <location>
        <begin position="243"/>
        <end position="470"/>
    </location>
</feature>
<dbReference type="KEGG" id="mfk:E2N92_00710"/>
<proteinExistence type="predicted"/>
<dbReference type="InterPro" id="IPR006935">
    <property type="entry name" value="Helicase/UvrB_N"/>
</dbReference>
<gene>
    <name evidence="2" type="ORF">E2N92_00710</name>
</gene>
<reference evidence="2" key="1">
    <citation type="journal article" date="2005" name="Int. J. Syst. Evol. Microbiol.">
        <title>Methanofollis formosanus sp. nov., isolated from a fish pond.</title>
        <authorList>
            <person name="Wu S.Y."/>
            <person name="Chen S.C."/>
            <person name="Lai M.C."/>
        </authorList>
    </citation>
    <scope>NUCLEOTIDE SEQUENCE</scope>
    <source>
        <strain evidence="2">ML15</strain>
    </source>
</reference>
<keyword evidence="2" id="KW-0067">ATP-binding</keyword>
<dbReference type="EMBL" id="CP037968">
    <property type="protein sequence ID" value="QYZ78053.1"/>
    <property type="molecule type" value="Genomic_DNA"/>
</dbReference>
<dbReference type="PANTHER" id="PTHR47957">
    <property type="entry name" value="ATP-DEPENDENT HELICASE HRQ1"/>
    <property type="match status" value="1"/>
</dbReference>
<evidence type="ECO:0000313" key="3">
    <source>
        <dbReference type="Proteomes" id="UP000826709"/>
    </source>
</evidence>
<evidence type="ECO:0000259" key="1">
    <source>
        <dbReference type="PROSITE" id="PS51192"/>
    </source>
</evidence>
<dbReference type="PANTHER" id="PTHR47957:SF3">
    <property type="entry name" value="ATP-DEPENDENT HELICASE HRQ1"/>
    <property type="match status" value="1"/>
</dbReference>
<organism evidence="2 3">
    <name type="scientific">Methanofollis formosanus</name>
    <dbReference type="NCBI Taxonomy" id="299308"/>
    <lineage>
        <taxon>Archaea</taxon>
        <taxon>Methanobacteriati</taxon>
        <taxon>Methanobacteriota</taxon>
        <taxon>Stenosarchaea group</taxon>
        <taxon>Methanomicrobia</taxon>
        <taxon>Methanomicrobiales</taxon>
        <taxon>Methanomicrobiaceae</taxon>
        <taxon>Methanofollis</taxon>
    </lineage>
</organism>
<dbReference type="InterPro" id="IPR014001">
    <property type="entry name" value="Helicase_ATP-bd"/>
</dbReference>
<keyword evidence="2" id="KW-0347">Helicase</keyword>
<dbReference type="GO" id="GO:0043138">
    <property type="term" value="F:3'-5' DNA helicase activity"/>
    <property type="evidence" value="ECO:0007669"/>
    <property type="project" value="TreeGrafter"/>
</dbReference>
<dbReference type="GO" id="GO:0003677">
    <property type="term" value="F:DNA binding"/>
    <property type="evidence" value="ECO:0007669"/>
    <property type="project" value="InterPro"/>
</dbReference>
<dbReference type="Pfam" id="PF04851">
    <property type="entry name" value="ResIII"/>
    <property type="match status" value="1"/>
</dbReference>
<dbReference type="RefSeq" id="WP_220681791.1">
    <property type="nucleotide sequence ID" value="NZ_CP037968.1"/>
</dbReference>
<accession>A0A8G0ZZM7</accession>
<dbReference type="AlphaFoldDB" id="A0A8G0ZZM7"/>
<keyword evidence="2" id="KW-0378">Hydrolase</keyword>
<dbReference type="GO" id="GO:0036297">
    <property type="term" value="P:interstrand cross-link repair"/>
    <property type="evidence" value="ECO:0007669"/>
    <property type="project" value="TreeGrafter"/>
</dbReference>
<evidence type="ECO:0000313" key="2">
    <source>
        <dbReference type="EMBL" id="QYZ78053.1"/>
    </source>
</evidence>
<dbReference type="GO" id="GO:0005524">
    <property type="term" value="F:ATP binding"/>
    <property type="evidence" value="ECO:0007669"/>
    <property type="project" value="InterPro"/>
</dbReference>
<sequence>MDGDILEDFHASWASFFRKNDESQEKKDIQSLKYILLKYVEDRNERDINRGNYDCYVPICDILHNIKGTDGSVRLTFLANRCGFDSGSCNEKDLTEIYHVIILQCLREMVNDGILLYVYDKQRVRSQIAELVRYFSYLKQRFDDDYESSPGLTQMVKLQTKSRKRPKRDIPLKDALQTVFSVKDEVRLNESIQGAIQDGTYKEAFKWLRLMIRSNFKNNPSDIYLSRFQVEGFREILKAAISKDYSSDDLSYIIQSSTGSGKTETFLFPILLYTLLMSKKSGTKALLLYPRIDLCNDQVQRLLRYVTIINDSGLLGKKGIKIGIHHSRTEELSLACPYDGCTGKLIKQGDDRFFRCDHNTDHLISYIVDKTKQADIIISTPDSIHRRLMDQYGKKNIWDVKGTFPKFIVFDEAHIYSNQSGMHVANIVQRLRHKIRSKTSSEPIFIASSATVGAPETFACQLFSTDSAMIIRPRDVDLEETGREYVVFVKATNPRKILIQKPGEEKERLTIATNLSAMIQIAFCFYHTMLKMEGKDRIIGFVDSIDIIKRLGDKLCDAERRRRLYQLRTPDQKLGTALNRNCPHVACETLPPNPYTNRCRAYLDGECWWTMNNHDASPMDIQIHKSGNTCNCENTEVETDDWDIMITTSSLEVGFDHPAIIGTFQYKAPMNIPGFVQRIGRGGRSPSDMPVSVVVLGSHPLDTFYFHHTSLLTNPGSDKLEIPIDPGNMYIKTMHVVSFIYDYISNLYKDKLFRSHYYNLDVNETLQAIKDDKDHIIRDHIIREVIETFQISQTDANQILESLCEYYQSLLEPIEPGLEDRSFIDLCRYDRENQGRGIEEIKNDILRTIVRLEGKI</sequence>
<protein>
    <submittedName>
        <fullName evidence="2">DEAD/DEAH box helicase</fullName>
    </submittedName>
</protein>
<dbReference type="GO" id="GO:0006289">
    <property type="term" value="P:nucleotide-excision repair"/>
    <property type="evidence" value="ECO:0007669"/>
    <property type="project" value="TreeGrafter"/>
</dbReference>
<keyword evidence="3" id="KW-1185">Reference proteome</keyword>
<keyword evidence="2" id="KW-0547">Nucleotide-binding</keyword>
<dbReference type="PROSITE" id="PS51192">
    <property type="entry name" value="HELICASE_ATP_BIND_1"/>
    <property type="match status" value="1"/>
</dbReference>
<dbReference type="Gene3D" id="3.40.50.300">
    <property type="entry name" value="P-loop containing nucleotide triphosphate hydrolases"/>
    <property type="match status" value="2"/>
</dbReference>
<dbReference type="OrthoDB" id="111030at2157"/>
<dbReference type="GO" id="GO:0016787">
    <property type="term" value="F:hydrolase activity"/>
    <property type="evidence" value="ECO:0007669"/>
    <property type="project" value="InterPro"/>
</dbReference>
<reference evidence="2" key="2">
    <citation type="submission" date="2019-03" db="EMBL/GenBank/DDBJ databases">
        <authorList>
            <person name="Chen S.-C."/>
            <person name="Wu S.-Y."/>
            <person name="Lai M.-C."/>
        </authorList>
    </citation>
    <scope>NUCLEOTIDE SEQUENCE</scope>
    <source>
        <strain evidence="2">ML15</strain>
    </source>
</reference>